<proteinExistence type="predicted"/>
<dbReference type="Pfam" id="PF08856">
    <property type="entry name" value="DUF1826"/>
    <property type="match status" value="1"/>
</dbReference>
<evidence type="ECO:0000313" key="2">
    <source>
        <dbReference type="Proteomes" id="UP000604046"/>
    </source>
</evidence>
<keyword evidence="2" id="KW-1185">Reference proteome</keyword>
<dbReference type="EMBL" id="CAJNDS010002709">
    <property type="protein sequence ID" value="CAE7569660.1"/>
    <property type="molecule type" value="Genomic_DNA"/>
</dbReference>
<organism evidence="1 2">
    <name type="scientific">Symbiodinium natans</name>
    <dbReference type="NCBI Taxonomy" id="878477"/>
    <lineage>
        <taxon>Eukaryota</taxon>
        <taxon>Sar</taxon>
        <taxon>Alveolata</taxon>
        <taxon>Dinophyceae</taxon>
        <taxon>Suessiales</taxon>
        <taxon>Symbiodiniaceae</taxon>
        <taxon>Symbiodinium</taxon>
    </lineage>
</organism>
<dbReference type="Proteomes" id="UP000604046">
    <property type="component" value="Unassembled WGS sequence"/>
</dbReference>
<gene>
    <name evidence="1" type="ORF">SNAT2548_LOCUS32399</name>
</gene>
<dbReference type="InterPro" id="IPR014955">
    <property type="entry name" value="DUF1826"/>
</dbReference>
<evidence type="ECO:0000313" key="1">
    <source>
        <dbReference type="EMBL" id="CAE7569660.1"/>
    </source>
</evidence>
<dbReference type="OrthoDB" id="539419at2759"/>
<comment type="caution">
    <text evidence="1">The sequence shown here is derived from an EMBL/GenBank/DDBJ whole genome shotgun (WGS) entry which is preliminary data.</text>
</comment>
<dbReference type="AlphaFoldDB" id="A0A812ULI0"/>
<accession>A0A812ULI0</accession>
<protein>
    <submittedName>
        <fullName evidence="1">Uncharacterized protein</fullName>
    </submittedName>
</protein>
<name>A0A812ULI0_9DINO</name>
<reference evidence="1" key="1">
    <citation type="submission" date="2021-02" db="EMBL/GenBank/DDBJ databases">
        <authorList>
            <person name="Dougan E. K."/>
            <person name="Rhodes N."/>
            <person name="Thang M."/>
            <person name="Chan C."/>
        </authorList>
    </citation>
    <scope>NUCLEOTIDE SEQUENCE</scope>
</reference>
<sequence>MIVLGGRCTWMHAMTSASRKRPMESTPPAPLLQAEVRDWLGPESTQHQGLLMERRPWWGDCQDAVDRLAASGDLGDEDEVVVRVSRGPAGLGNLRFVADKILGKLTLPQDVKDAFHADICQLGAVVEKMCPWSDCVVVKLELIGEKACSRWHRDYYCGRAIVSYNAAGTLYTPDENVNFWELENKGGNERIIRRKSEICAAGVGDVLFIKGVKYPDPVKGLVHRSPEVQYHCNGHVVNRLVLKIDVPEPEAWKKSDCDCCP</sequence>